<organism evidence="1">
    <name type="scientific">Timema poppense</name>
    <name type="common">Walking stick</name>
    <dbReference type="NCBI Taxonomy" id="170557"/>
    <lineage>
        <taxon>Eukaryota</taxon>
        <taxon>Metazoa</taxon>
        <taxon>Ecdysozoa</taxon>
        <taxon>Arthropoda</taxon>
        <taxon>Hexapoda</taxon>
        <taxon>Insecta</taxon>
        <taxon>Pterygota</taxon>
        <taxon>Neoptera</taxon>
        <taxon>Polyneoptera</taxon>
        <taxon>Phasmatodea</taxon>
        <taxon>Timematodea</taxon>
        <taxon>Timematoidea</taxon>
        <taxon>Timematidae</taxon>
        <taxon>Timema</taxon>
    </lineage>
</organism>
<dbReference type="AlphaFoldDB" id="A0A7R9GYD1"/>
<proteinExistence type="predicted"/>
<dbReference type="EMBL" id="OD000773">
    <property type="protein sequence ID" value="CAD7399251.1"/>
    <property type="molecule type" value="Genomic_DNA"/>
</dbReference>
<protein>
    <submittedName>
        <fullName evidence="1">Uncharacterized protein</fullName>
    </submittedName>
</protein>
<evidence type="ECO:0000313" key="1">
    <source>
        <dbReference type="EMBL" id="CAD7399251.1"/>
    </source>
</evidence>
<reference evidence="1" key="1">
    <citation type="submission" date="2020-11" db="EMBL/GenBank/DDBJ databases">
        <authorList>
            <person name="Tran Van P."/>
        </authorList>
    </citation>
    <scope>NUCLEOTIDE SEQUENCE</scope>
</reference>
<accession>A0A7R9GYD1</accession>
<gene>
    <name evidence="1" type="ORF">TPSB3V08_LOCUS2067</name>
</gene>
<name>A0A7R9GYD1_TIMPO</name>
<sequence length="188" mass="20283">MQLANSILQTAVDIQAKKANDHLRKLSKLCILLTLKTTPLPAPEISRPKSSNPPLIAAKPSLATIFNLPPPNRTTCTRAIPSRIIEMTPSIKTINNNKTNTISTIGPDNSSILKLSEHNLSEIIPSNKPVNNDITGTTSTNGPKRTPLYNMAAGTCMGVSNVAKDAYVTMDLCTKPDLIQWDVVGVSR</sequence>